<evidence type="ECO:0000313" key="7">
    <source>
        <dbReference type="Proteomes" id="UP000555728"/>
    </source>
</evidence>
<dbReference type="Pfam" id="PF00392">
    <property type="entry name" value="GntR"/>
    <property type="match status" value="1"/>
</dbReference>
<dbReference type="GO" id="GO:0003700">
    <property type="term" value="F:DNA-binding transcription factor activity"/>
    <property type="evidence" value="ECO:0007669"/>
    <property type="project" value="InterPro"/>
</dbReference>
<evidence type="ECO:0000256" key="3">
    <source>
        <dbReference type="ARBA" id="ARBA00023163"/>
    </source>
</evidence>
<dbReference type="Proteomes" id="UP000555728">
    <property type="component" value="Unassembled WGS sequence"/>
</dbReference>
<organism evidence="6 7">
    <name type="scientific">Roseospira goensis</name>
    <dbReference type="NCBI Taxonomy" id="391922"/>
    <lineage>
        <taxon>Bacteria</taxon>
        <taxon>Pseudomonadati</taxon>
        <taxon>Pseudomonadota</taxon>
        <taxon>Alphaproteobacteria</taxon>
        <taxon>Rhodospirillales</taxon>
        <taxon>Rhodospirillaceae</taxon>
        <taxon>Roseospira</taxon>
    </lineage>
</organism>
<dbReference type="Gene3D" id="1.20.120.530">
    <property type="entry name" value="GntR ligand-binding domain-like"/>
    <property type="match status" value="1"/>
</dbReference>
<evidence type="ECO:0000256" key="1">
    <source>
        <dbReference type="ARBA" id="ARBA00023015"/>
    </source>
</evidence>
<dbReference type="RefSeq" id="WP_184437065.1">
    <property type="nucleotide sequence ID" value="NZ_JACIGI010000035.1"/>
</dbReference>
<dbReference type="SMART" id="SM00345">
    <property type="entry name" value="HTH_GNTR"/>
    <property type="match status" value="1"/>
</dbReference>
<name>A0A7W6S1W5_9PROT</name>
<feature type="domain" description="HTH gntR-type" evidence="4">
    <location>
        <begin position="12"/>
        <end position="70"/>
    </location>
</feature>
<keyword evidence="2 6" id="KW-0238">DNA-binding</keyword>
<reference evidence="6 7" key="1">
    <citation type="submission" date="2020-08" db="EMBL/GenBank/DDBJ databases">
        <title>Genome sequencing of Purple Non-Sulfur Bacteria from various extreme environments.</title>
        <authorList>
            <person name="Mayer M."/>
        </authorList>
    </citation>
    <scope>NUCLEOTIDE SEQUENCE [LARGE SCALE GENOMIC DNA]</scope>
    <source>
        <strain evidence="6 7">JA135</strain>
    </source>
</reference>
<dbReference type="EMBL" id="JACIGI010000035">
    <property type="protein sequence ID" value="MBB4287378.1"/>
    <property type="molecule type" value="Genomic_DNA"/>
</dbReference>
<dbReference type="GO" id="GO:0003677">
    <property type="term" value="F:DNA binding"/>
    <property type="evidence" value="ECO:0007669"/>
    <property type="project" value="UniProtKB-KW"/>
</dbReference>
<keyword evidence="3" id="KW-0804">Transcription</keyword>
<dbReference type="SUPFAM" id="SSF48008">
    <property type="entry name" value="GntR ligand-binding domain-like"/>
    <property type="match status" value="1"/>
</dbReference>
<comment type="caution">
    <text evidence="6">The sequence shown here is derived from an EMBL/GenBank/DDBJ whole genome shotgun (WGS) entry which is preliminary data.</text>
</comment>
<dbReference type="Gene3D" id="1.10.10.10">
    <property type="entry name" value="Winged helix-like DNA-binding domain superfamily/Winged helix DNA-binding domain"/>
    <property type="match status" value="1"/>
</dbReference>
<feature type="domain" description="GntR C-terminal" evidence="5">
    <location>
        <begin position="80"/>
        <end position="203"/>
    </location>
</feature>
<dbReference type="SMART" id="SM00895">
    <property type="entry name" value="FCD"/>
    <property type="match status" value="1"/>
</dbReference>
<dbReference type="InterPro" id="IPR000524">
    <property type="entry name" value="Tscrpt_reg_HTH_GntR"/>
</dbReference>
<dbReference type="InterPro" id="IPR011711">
    <property type="entry name" value="GntR_C"/>
</dbReference>
<accession>A0A7W6S1W5</accession>
<proteinExistence type="predicted"/>
<evidence type="ECO:0000256" key="2">
    <source>
        <dbReference type="ARBA" id="ARBA00023125"/>
    </source>
</evidence>
<dbReference type="Pfam" id="PF07729">
    <property type="entry name" value="FCD"/>
    <property type="match status" value="1"/>
</dbReference>
<dbReference type="InterPro" id="IPR036388">
    <property type="entry name" value="WH-like_DNA-bd_sf"/>
</dbReference>
<evidence type="ECO:0000259" key="4">
    <source>
        <dbReference type="SMART" id="SM00345"/>
    </source>
</evidence>
<keyword evidence="7" id="KW-1185">Reference proteome</keyword>
<evidence type="ECO:0000313" key="6">
    <source>
        <dbReference type="EMBL" id="MBB4287378.1"/>
    </source>
</evidence>
<protein>
    <submittedName>
        <fullName evidence="6">DNA-binding GntR family transcriptional regulator</fullName>
    </submittedName>
</protein>
<dbReference type="PANTHER" id="PTHR43537">
    <property type="entry name" value="TRANSCRIPTIONAL REGULATOR, GNTR FAMILY"/>
    <property type="match status" value="1"/>
</dbReference>
<evidence type="ECO:0000259" key="5">
    <source>
        <dbReference type="SMART" id="SM00895"/>
    </source>
</evidence>
<dbReference type="PANTHER" id="PTHR43537:SF49">
    <property type="entry name" value="TRANSCRIPTIONAL REGULATORY PROTEIN"/>
    <property type="match status" value="1"/>
</dbReference>
<dbReference type="AlphaFoldDB" id="A0A7W6S1W5"/>
<dbReference type="SUPFAM" id="SSF46785">
    <property type="entry name" value="Winged helix' DNA-binding domain"/>
    <property type="match status" value="1"/>
</dbReference>
<gene>
    <name evidence="6" type="ORF">GGD88_003125</name>
</gene>
<dbReference type="InterPro" id="IPR036390">
    <property type="entry name" value="WH_DNA-bd_sf"/>
</dbReference>
<dbReference type="InterPro" id="IPR008920">
    <property type="entry name" value="TF_FadR/GntR_C"/>
</dbReference>
<sequence length="225" mass="25076">MSSEQQTLAEKAFESIYAMIMSGALPLGGIVNEVALSHTLEIGRGPVREAVQRLQGLRLVTREPYMRARVVSLSVRDMVEIFQLREAAEGMAARLAATHMSDAEIAALIERFERRRAGLPGPDGETPDVFDVHVRIAEGSGNSRIRHLLCEELYHLLRLYRRRSGALPGRRGEALDEHWQILRALQIRDPALAESLMRSHISRATELLLATLPDQAPRRADNTAA</sequence>
<keyword evidence="1" id="KW-0805">Transcription regulation</keyword>